<dbReference type="RefSeq" id="WP_188387983.1">
    <property type="nucleotide sequence ID" value="NZ_BMFK01000001.1"/>
</dbReference>
<feature type="transmembrane region" description="Helical" evidence="1">
    <location>
        <begin position="182"/>
        <end position="199"/>
    </location>
</feature>
<dbReference type="Proteomes" id="UP000605259">
    <property type="component" value="Unassembled WGS sequence"/>
</dbReference>
<evidence type="ECO:0000313" key="2">
    <source>
        <dbReference type="EMBL" id="GGE67976.1"/>
    </source>
</evidence>
<protein>
    <submittedName>
        <fullName evidence="2">Membrane protein YhfC</fullName>
    </submittedName>
</protein>
<sequence length="266" mass="29983">MVNETTMTWMLVVAVFSFLVPIVVLIFLKKKYDASLKVFFIGMLTFFLFASVLEGFVHKVVLVDNEVTKELFSNPWLYMVYGGLMAGIFEEIGRYMMFKYTLRGRETWKDGVTFGAGHGGIEMILITGLGSITSYVYATMINNNTFDSLMTTSEMIGPLQTVKQQLLETEWHMSGVAIVERTMALFLQIGLSILVLYAVRSKKFKYVLYAIGVHAIINFPAALYQKGVISNIWMLEGIVTLVGIASIIWIIKSKALFRGENNKISI</sequence>
<comment type="caution">
    <text evidence="2">The sequence shown here is derived from an EMBL/GenBank/DDBJ whole genome shotgun (WGS) entry which is preliminary data.</text>
</comment>
<dbReference type="AlphaFoldDB" id="A0A917ENQ7"/>
<gene>
    <name evidence="2" type="primary">yhfC</name>
    <name evidence="2" type="ORF">GCM10007140_17540</name>
</gene>
<feature type="transmembrane region" description="Helical" evidence="1">
    <location>
        <begin position="6"/>
        <end position="28"/>
    </location>
</feature>
<name>A0A917ENQ7_9BACI</name>
<accession>A0A917ENQ7</accession>
<feature type="transmembrane region" description="Helical" evidence="1">
    <location>
        <begin position="35"/>
        <end position="56"/>
    </location>
</feature>
<keyword evidence="1" id="KW-0472">Membrane</keyword>
<keyword evidence="3" id="KW-1185">Reference proteome</keyword>
<feature type="transmembrane region" description="Helical" evidence="1">
    <location>
        <begin position="231"/>
        <end position="251"/>
    </location>
</feature>
<feature type="transmembrane region" description="Helical" evidence="1">
    <location>
        <begin position="76"/>
        <end position="93"/>
    </location>
</feature>
<dbReference type="Pfam" id="PF10086">
    <property type="entry name" value="YhfC"/>
    <property type="match status" value="1"/>
</dbReference>
<organism evidence="2 3">
    <name type="scientific">Priestia taiwanensis</name>
    <dbReference type="NCBI Taxonomy" id="1347902"/>
    <lineage>
        <taxon>Bacteria</taxon>
        <taxon>Bacillati</taxon>
        <taxon>Bacillota</taxon>
        <taxon>Bacilli</taxon>
        <taxon>Bacillales</taxon>
        <taxon>Bacillaceae</taxon>
        <taxon>Priestia</taxon>
    </lineage>
</organism>
<proteinExistence type="predicted"/>
<evidence type="ECO:0000313" key="3">
    <source>
        <dbReference type="Proteomes" id="UP000605259"/>
    </source>
</evidence>
<feature type="transmembrane region" description="Helical" evidence="1">
    <location>
        <begin position="114"/>
        <end position="138"/>
    </location>
</feature>
<feature type="transmembrane region" description="Helical" evidence="1">
    <location>
        <begin position="206"/>
        <end position="225"/>
    </location>
</feature>
<reference evidence="2" key="2">
    <citation type="submission" date="2020-09" db="EMBL/GenBank/DDBJ databases">
        <authorList>
            <person name="Sun Q."/>
            <person name="Zhou Y."/>
        </authorList>
    </citation>
    <scope>NUCLEOTIDE SEQUENCE</scope>
    <source>
        <strain evidence="2">CGMCC 1.12698</strain>
    </source>
</reference>
<evidence type="ECO:0000256" key="1">
    <source>
        <dbReference type="SAM" id="Phobius"/>
    </source>
</evidence>
<keyword evidence="1" id="KW-0812">Transmembrane</keyword>
<dbReference type="EMBL" id="BMFK01000001">
    <property type="protein sequence ID" value="GGE67976.1"/>
    <property type="molecule type" value="Genomic_DNA"/>
</dbReference>
<keyword evidence="1" id="KW-1133">Transmembrane helix</keyword>
<dbReference type="PIRSF" id="PIRSF033101">
    <property type="entry name" value="UCP033101"/>
    <property type="match status" value="1"/>
</dbReference>
<reference evidence="2" key="1">
    <citation type="journal article" date="2014" name="Int. J. Syst. Evol. Microbiol.">
        <title>Complete genome sequence of Corynebacterium casei LMG S-19264T (=DSM 44701T), isolated from a smear-ripened cheese.</title>
        <authorList>
            <consortium name="US DOE Joint Genome Institute (JGI-PGF)"/>
            <person name="Walter F."/>
            <person name="Albersmeier A."/>
            <person name="Kalinowski J."/>
            <person name="Ruckert C."/>
        </authorList>
    </citation>
    <scope>NUCLEOTIDE SEQUENCE</scope>
    <source>
        <strain evidence="2">CGMCC 1.12698</strain>
    </source>
</reference>
<dbReference type="InterPro" id="IPR011397">
    <property type="entry name" value="YhfC"/>
</dbReference>